<dbReference type="OrthoDB" id="9788916at2"/>
<protein>
    <submittedName>
        <fullName evidence="2">Ribosomal-protein-alanine N-acetyltransferase</fullName>
    </submittedName>
</protein>
<dbReference type="InterPro" id="IPR051531">
    <property type="entry name" value="N-acetyltransferase"/>
</dbReference>
<evidence type="ECO:0000259" key="1">
    <source>
        <dbReference type="Pfam" id="PF13302"/>
    </source>
</evidence>
<dbReference type="Pfam" id="PF13302">
    <property type="entry name" value="Acetyltransf_3"/>
    <property type="match status" value="1"/>
</dbReference>
<keyword evidence="2" id="KW-0808">Transferase</keyword>
<dbReference type="AlphaFoldDB" id="A0A4R6WM35"/>
<name>A0A4R6WM35_9SPHI</name>
<proteinExistence type="predicted"/>
<accession>A0A4R6WM35</accession>
<sequence>MEQNKLTYIKYTATDFSAFETLVFDDDIMRYISGKALSMEQAKNKFKSILTINGHEENLGYFKVYDANDNLLGDCKLERCKQDTSKLEIGYILKKRYWGQGYGTQFCTAMLTLANDFYPNRDIIGIIDPDNIASKKLLEKFGFERFFIGIEDELPTEKLILKRSTVNEIEK</sequence>
<dbReference type="Gene3D" id="3.40.630.30">
    <property type="match status" value="1"/>
</dbReference>
<reference evidence="2 3" key="1">
    <citation type="submission" date="2019-03" db="EMBL/GenBank/DDBJ databases">
        <title>Genomic Encyclopedia of Archaeal and Bacterial Type Strains, Phase II (KMG-II): from individual species to whole genera.</title>
        <authorList>
            <person name="Goeker M."/>
        </authorList>
    </citation>
    <scope>NUCLEOTIDE SEQUENCE [LARGE SCALE GENOMIC DNA]</scope>
    <source>
        <strain evidence="2 3">DSM 28353</strain>
    </source>
</reference>
<dbReference type="PANTHER" id="PTHR43792:SF1">
    <property type="entry name" value="N-ACETYLTRANSFERASE DOMAIN-CONTAINING PROTEIN"/>
    <property type="match status" value="1"/>
</dbReference>
<keyword evidence="3" id="KW-1185">Reference proteome</keyword>
<dbReference type="RefSeq" id="WP_133583823.1">
    <property type="nucleotide sequence ID" value="NZ_SNYV01000011.1"/>
</dbReference>
<feature type="domain" description="N-acetyltransferase" evidence="1">
    <location>
        <begin position="6"/>
        <end position="144"/>
    </location>
</feature>
<gene>
    <name evidence="2" type="ORF">CLV99_1531</name>
</gene>
<dbReference type="GO" id="GO:0016747">
    <property type="term" value="F:acyltransferase activity, transferring groups other than amino-acyl groups"/>
    <property type="evidence" value="ECO:0007669"/>
    <property type="project" value="InterPro"/>
</dbReference>
<dbReference type="Proteomes" id="UP000295292">
    <property type="component" value="Unassembled WGS sequence"/>
</dbReference>
<dbReference type="SUPFAM" id="SSF55729">
    <property type="entry name" value="Acyl-CoA N-acyltransferases (Nat)"/>
    <property type="match status" value="1"/>
</dbReference>
<organism evidence="2 3">
    <name type="scientific">Sphingobacterium yanglingense</name>
    <dbReference type="NCBI Taxonomy" id="1437280"/>
    <lineage>
        <taxon>Bacteria</taxon>
        <taxon>Pseudomonadati</taxon>
        <taxon>Bacteroidota</taxon>
        <taxon>Sphingobacteriia</taxon>
        <taxon>Sphingobacteriales</taxon>
        <taxon>Sphingobacteriaceae</taxon>
        <taxon>Sphingobacterium</taxon>
    </lineage>
</organism>
<dbReference type="PANTHER" id="PTHR43792">
    <property type="entry name" value="GNAT FAMILY, PUTATIVE (AFU_ORTHOLOGUE AFUA_3G00765)-RELATED-RELATED"/>
    <property type="match status" value="1"/>
</dbReference>
<evidence type="ECO:0000313" key="3">
    <source>
        <dbReference type="Proteomes" id="UP000295292"/>
    </source>
</evidence>
<dbReference type="InterPro" id="IPR000182">
    <property type="entry name" value="GNAT_dom"/>
</dbReference>
<comment type="caution">
    <text evidence="2">The sequence shown here is derived from an EMBL/GenBank/DDBJ whole genome shotgun (WGS) entry which is preliminary data.</text>
</comment>
<dbReference type="InterPro" id="IPR016181">
    <property type="entry name" value="Acyl_CoA_acyltransferase"/>
</dbReference>
<dbReference type="EMBL" id="SNYV01000011">
    <property type="protein sequence ID" value="TDQ80077.1"/>
    <property type="molecule type" value="Genomic_DNA"/>
</dbReference>
<evidence type="ECO:0000313" key="2">
    <source>
        <dbReference type="EMBL" id="TDQ80077.1"/>
    </source>
</evidence>